<reference evidence="1" key="2">
    <citation type="submission" date="2020-09" db="EMBL/GenBank/DDBJ databases">
        <authorList>
            <person name="Sun Q."/>
            <person name="Ohkuma M."/>
        </authorList>
    </citation>
    <scope>NUCLEOTIDE SEQUENCE</scope>
    <source>
        <strain evidence="1">JCM 3086</strain>
    </source>
</reference>
<organism evidence="1 2">
    <name type="scientific">Streptomyces brasiliensis</name>
    <dbReference type="NCBI Taxonomy" id="1954"/>
    <lineage>
        <taxon>Bacteria</taxon>
        <taxon>Bacillati</taxon>
        <taxon>Actinomycetota</taxon>
        <taxon>Actinomycetes</taxon>
        <taxon>Kitasatosporales</taxon>
        <taxon>Streptomycetaceae</taxon>
        <taxon>Streptomyces</taxon>
    </lineage>
</organism>
<dbReference type="AlphaFoldDB" id="A0A917ULJ1"/>
<comment type="caution">
    <text evidence="1">The sequence shown here is derived from an EMBL/GenBank/DDBJ whole genome shotgun (WGS) entry which is preliminary data.</text>
</comment>
<accession>A0A917ULJ1</accession>
<gene>
    <name evidence="1" type="ORF">GCM10010121_091260</name>
</gene>
<keyword evidence="2" id="KW-1185">Reference proteome</keyword>
<sequence length="53" mass="5830">MEGVAHVVSTLSSYQRQELIELVGEMAAGESNPARREFLEAFPEDFGMINDAS</sequence>
<reference evidence="1" key="1">
    <citation type="journal article" date="2014" name="Int. J. Syst. Evol. Microbiol.">
        <title>Complete genome sequence of Corynebacterium casei LMG S-19264T (=DSM 44701T), isolated from a smear-ripened cheese.</title>
        <authorList>
            <consortium name="US DOE Joint Genome Institute (JGI-PGF)"/>
            <person name="Walter F."/>
            <person name="Albersmeier A."/>
            <person name="Kalinowski J."/>
            <person name="Ruckert C."/>
        </authorList>
    </citation>
    <scope>NUCLEOTIDE SEQUENCE</scope>
    <source>
        <strain evidence="1">JCM 3086</strain>
    </source>
</reference>
<dbReference type="Proteomes" id="UP000657574">
    <property type="component" value="Unassembled WGS sequence"/>
</dbReference>
<protein>
    <submittedName>
        <fullName evidence="1">Uncharacterized protein</fullName>
    </submittedName>
</protein>
<proteinExistence type="predicted"/>
<evidence type="ECO:0000313" key="1">
    <source>
        <dbReference type="EMBL" id="GGJ66335.1"/>
    </source>
</evidence>
<evidence type="ECO:0000313" key="2">
    <source>
        <dbReference type="Proteomes" id="UP000657574"/>
    </source>
</evidence>
<name>A0A917ULJ1_9ACTN</name>
<dbReference type="EMBL" id="BMQA01000091">
    <property type="protein sequence ID" value="GGJ66335.1"/>
    <property type="molecule type" value="Genomic_DNA"/>
</dbReference>